<dbReference type="PROSITE" id="PS00041">
    <property type="entry name" value="HTH_ARAC_FAMILY_1"/>
    <property type="match status" value="1"/>
</dbReference>
<dbReference type="AlphaFoldDB" id="A0A9X2E3H0"/>
<feature type="domain" description="HTH araC/xylS-type" evidence="4">
    <location>
        <begin position="212"/>
        <end position="310"/>
    </location>
</feature>
<evidence type="ECO:0000256" key="2">
    <source>
        <dbReference type="ARBA" id="ARBA00023125"/>
    </source>
</evidence>
<dbReference type="SUPFAM" id="SSF46689">
    <property type="entry name" value="Homeodomain-like"/>
    <property type="match status" value="2"/>
</dbReference>
<keyword evidence="2" id="KW-0238">DNA-binding</keyword>
<dbReference type="InterPro" id="IPR018062">
    <property type="entry name" value="HTH_AraC-typ_CS"/>
</dbReference>
<dbReference type="InterPro" id="IPR018060">
    <property type="entry name" value="HTH_AraC"/>
</dbReference>
<evidence type="ECO:0000259" key="4">
    <source>
        <dbReference type="PROSITE" id="PS01124"/>
    </source>
</evidence>
<dbReference type="Pfam" id="PF01965">
    <property type="entry name" value="DJ-1_PfpI"/>
    <property type="match status" value="1"/>
</dbReference>
<evidence type="ECO:0000313" key="6">
    <source>
        <dbReference type="Proteomes" id="UP001155240"/>
    </source>
</evidence>
<dbReference type="PANTHER" id="PTHR43130">
    <property type="entry name" value="ARAC-FAMILY TRANSCRIPTIONAL REGULATOR"/>
    <property type="match status" value="1"/>
</dbReference>
<dbReference type="InterPro" id="IPR029062">
    <property type="entry name" value="Class_I_gatase-like"/>
</dbReference>
<sequence>MHIAIHAVDGVTMFHLSVPQMVFDEVRRLGLAQWETVLFADRPGTIRTAEGYTIAGVHGPEAAAAADLVVIPSWIDDGRAPGGTLARVLLDAHERGARIAGLCLGALVLADVGLLDGRAAVTHWQAAAGMAARHSTIAVDATALYLDLGDVLTSAGTASGLDACLHIVRGALGAEAANRVARSLVVAPHREGGQAQYIERPLPQEPTDDRIARASAWALAHLEEELGVDRLAAEALMSRRSFVRAFRTATGTTPAAWVRSRRLDEARRMLETTDLPIDRIATACGFGNPVTLRQNFAQAFGSTPSGYRSRFGAA</sequence>
<accession>A0A9X2E3H0</accession>
<dbReference type="InterPro" id="IPR009057">
    <property type="entry name" value="Homeodomain-like_sf"/>
</dbReference>
<dbReference type="RefSeq" id="WP_251946745.1">
    <property type="nucleotide sequence ID" value="NZ_JAMRYM010000070.1"/>
</dbReference>
<dbReference type="Proteomes" id="UP001155240">
    <property type="component" value="Unassembled WGS sequence"/>
</dbReference>
<dbReference type="GO" id="GO:0003700">
    <property type="term" value="F:DNA-binding transcription factor activity"/>
    <property type="evidence" value="ECO:0007669"/>
    <property type="project" value="InterPro"/>
</dbReference>
<dbReference type="Gene3D" id="3.40.50.880">
    <property type="match status" value="1"/>
</dbReference>
<evidence type="ECO:0000313" key="5">
    <source>
        <dbReference type="EMBL" id="MCM6763564.1"/>
    </source>
</evidence>
<protein>
    <submittedName>
        <fullName evidence="5">Helix-turn-helix domain-containing protein</fullName>
    </submittedName>
</protein>
<reference evidence="5" key="1">
    <citation type="submission" date="2022-06" db="EMBL/GenBank/DDBJ databases">
        <title>Whole genome shotgun sequencing (WGS) of Rathayibacter sp. ZW T2_19, isolated from stored onions (Allium cepa).</title>
        <authorList>
            <person name="Stoll D.A."/>
            <person name="Huch M."/>
        </authorList>
    </citation>
    <scope>NUCLEOTIDE SEQUENCE</scope>
    <source>
        <strain evidence="5">ZW T2_19</strain>
    </source>
</reference>
<evidence type="ECO:0000256" key="1">
    <source>
        <dbReference type="ARBA" id="ARBA00023015"/>
    </source>
</evidence>
<keyword evidence="3" id="KW-0804">Transcription</keyword>
<organism evidence="5 6">
    <name type="scientific">Rathayibacter rubneri</name>
    <dbReference type="NCBI Taxonomy" id="2950106"/>
    <lineage>
        <taxon>Bacteria</taxon>
        <taxon>Bacillati</taxon>
        <taxon>Actinomycetota</taxon>
        <taxon>Actinomycetes</taxon>
        <taxon>Micrococcales</taxon>
        <taxon>Microbacteriaceae</taxon>
        <taxon>Rathayibacter</taxon>
    </lineage>
</organism>
<dbReference type="EMBL" id="JAMRYM010000070">
    <property type="protein sequence ID" value="MCM6763564.1"/>
    <property type="molecule type" value="Genomic_DNA"/>
</dbReference>
<dbReference type="SUPFAM" id="SSF52317">
    <property type="entry name" value="Class I glutamine amidotransferase-like"/>
    <property type="match status" value="1"/>
</dbReference>
<evidence type="ECO:0000256" key="3">
    <source>
        <dbReference type="ARBA" id="ARBA00023163"/>
    </source>
</evidence>
<name>A0A9X2E3H0_9MICO</name>
<dbReference type="Pfam" id="PF12833">
    <property type="entry name" value="HTH_18"/>
    <property type="match status" value="1"/>
</dbReference>
<dbReference type="InterPro" id="IPR002818">
    <property type="entry name" value="DJ-1/PfpI"/>
</dbReference>
<dbReference type="InterPro" id="IPR052158">
    <property type="entry name" value="INH-QAR"/>
</dbReference>
<dbReference type="PANTHER" id="PTHR43130:SF3">
    <property type="entry name" value="HTH-TYPE TRANSCRIPTIONAL REGULATOR RV1931C"/>
    <property type="match status" value="1"/>
</dbReference>
<dbReference type="GO" id="GO:0043565">
    <property type="term" value="F:sequence-specific DNA binding"/>
    <property type="evidence" value="ECO:0007669"/>
    <property type="project" value="InterPro"/>
</dbReference>
<keyword evidence="6" id="KW-1185">Reference proteome</keyword>
<dbReference type="SMART" id="SM00342">
    <property type="entry name" value="HTH_ARAC"/>
    <property type="match status" value="1"/>
</dbReference>
<dbReference type="CDD" id="cd03137">
    <property type="entry name" value="GATase1_AraC_1"/>
    <property type="match status" value="1"/>
</dbReference>
<gene>
    <name evidence="5" type="ORF">NB037_14160</name>
</gene>
<dbReference type="Gene3D" id="1.10.10.60">
    <property type="entry name" value="Homeodomain-like"/>
    <property type="match status" value="1"/>
</dbReference>
<keyword evidence="1" id="KW-0805">Transcription regulation</keyword>
<dbReference type="PROSITE" id="PS01124">
    <property type="entry name" value="HTH_ARAC_FAMILY_2"/>
    <property type="match status" value="1"/>
</dbReference>
<comment type="caution">
    <text evidence="5">The sequence shown here is derived from an EMBL/GenBank/DDBJ whole genome shotgun (WGS) entry which is preliminary data.</text>
</comment>
<proteinExistence type="predicted"/>